<dbReference type="InterPro" id="IPR050816">
    <property type="entry name" value="Flavin-dep_Halogenase_NPB"/>
</dbReference>
<dbReference type="EMBL" id="CP017248">
    <property type="protein sequence ID" value="AOR37402.1"/>
    <property type="molecule type" value="Genomic_DNA"/>
</dbReference>
<accession>A0A1D7YPH2</accession>
<dbReference type="PANTHER" id="PTHR43747">
    <property type="entry name" value="FAD-BINDING PROTEIN"/>
    <property type="match status" value="1"/>
</dbReference>
<keyword evidence="3" id="KW-1185">Reference proteome</keyword>
<comment type="similarity">
    <text evidence="1">Belongs to the flavin-dependent halogenase family. Bacterial tryptophan halogenase subfamily.</text>
</comment>
<proteinExistence type="inferred from homology"/>
<evidence type="ECO:0000256" key="1">
    <source>
        <dbReference type="ARBA" id="ARBA00038396"/>
    </source>
</evidence>
<organism evidence="2 3">
    <name type="scientific">Streptomyces fodineus</name>
    <dbReference type="NCBI Taxonomy" id="1904616"/>
    <lineage>
        <taxon>Bacteria</taxon>
        <taxon>Bacillati</taxon>
        <taxon>Actinomycetota</taxon>
        <taxon>Actinomycetes</taxon>
        <taxon>Kitasatosporales</taxon>
        <taxon>Streptomycetaceae</taxon>
        <taxon>Streptomyces</taxon>
    </lineage>
</organism>
<evidence type="ECO:0000313" key="3">
    <source>
        <dbReference type="Proteomes" id="UP000094960"/>
    </source>
</evidence>
<dbReference type="SUPFAM" id="SSF51905">
    <property type="entry name" value="FAD/NAD(P)-binding domain"/>
    <property type="match status" value="1"/>
</dbReference>
<gene>
    <name evidence="2" type="ORF">BFF78_29710</name>
</gene>
<dbReference type="GO" id="GO:0004497">
    <property type="term" value="F:monooxygenase activity"/>
    <property type="evidence" value="ECO:0007669"/>
    <property type="project" value="InterPro"/>
</dbReference>
<dbReference type="Gene3D" id="3.50.50.60">
    <property type="entry name" value="FAD/NAD(P)-binding domain"/>
    <property type="match status" value="1"/>
</dbReference>
<dbReference type="InterPro" id="IPR036188">
    <property type="entry name" value="FAD/NAD-bd_sf"/>
</dbReference>
<dbReference type="KEGG" id="spun:BFF78_29710"/>
<reference evidence="3" key="1">
    <citation type="submission" date="2016-09" db="EMBL/GenBank/DDBJ databases">
        <title>Streptomyces puniciscabiei strain:TW1S1 Genome sequencing and assembly.</title>
        <authorList>
            <person name="Kim M.-K."/>
            <person name="Kim S.B."/>
        </authorList>
    </citation>
    <scope>NUCLEOTIDE SEQUENCE [LARGE SCALE GENOMIC DNA]</scope>
    <source>
        <strain evidence="3">TW1S1</strain>
    </source>
</reference>
<protein>
    <submittedName>
        <fullName evidence="2">FADH2-dependent halogenase PltA</fullName>
    </submittedName>
</protein>
<sequence length="430" mass="48255">MASYLAQAGLSCVVLEAEHFPRPHVGESLVPATTPVLREIGALEKIEKEGFPRKYGAAWTAAVDDSIPQLGFRGLHSGFRLADVRFSERDQPGVCQDHTYHVDRGRFDELLLEHAAGLGAVVRQGARVQRVDLDGEIRRITYREDGTEQSVRARMVVDASGRGTLLGRQLKLKEPDPVFNQYAVHTWFEDLDRQAVSSTEDRADYIFIHFLPLTDTWVWQIPITDTITSIGVVTQKSRFKEAAADDLEAFFWDSIDSRPELGAALRSARRVRPFKSEGDYSYAMRELSGDGWLLIGDAARFVDPIFSSGVSVALNSARLAAGDIIAAHKAGDFTRQRFATYEGKLRKAVRNWYEFISIYYRLNILFTAFVQDPRYRVDVLKMLQGDVYDAEEPAALGRMREVLREVEADPGHLWHRHLGSLRATAPAAGS</sequence>
<name>A0A1D7YPH2_9ACTN</name>
<evidence type="ECO:0000313" key="2">
    <source>
        <dbReference type="EMBL" id="AOR37402.1"/>
    </source>
</evidence>
<dbReference type="Pfam" id="PF04820">
    <property type="entry name" value="Trp_halogenase"/>
    <property type="match status" value="1"/>
</dbReference>
<dbReference type="InterPro" id="IPR006905">
    <property type="entry name" value="Flavin_halogenase"/>
</dbReference>
<dbReference type="AlphaFoldDB" id="A0A1D7YPH2"/>
<dbReference type="PANTHER" id="PTHR43747:SF1">
    <property type="entry name" value="SLR1998 PROTEIN"/>
    <property type="match status" value="1"/>
</dbReference>
<dbReference type="Proteomes" id="UP000094960">
    <property type="component" value="Chromosome"/>
</dbReference>